<dbReference type="AlphaFoldDB" id="A0A811R7F5"/>
<evidence type="ECO:0000259" key="8">
    <source>
        <dbReference type="Pfam" id="PF18052"/>
    </source>
</evidence>
<dbReference type="Gene3D" id="1.20.5.4130">
    <property type="match status" value="1"/>
</dbReference>
<name>A0A811R7F5_9POAL</name>
<dbReference type="EMBL" id="CAJGYO010000013">
    <property type="protein sequence ID" value="CAD6266045.1"/>
    <property type="molecule type" value="Genomic_DNA"/>
</dbReference>
<dbReference type="Pfam" id="PF18052">
    <property type="entry name" value="Rx_N"/>
    <property type="match status" value="1"/>
</dbReference>
<evidence type="ECO:0000256" key="2">
    <source>
        <dbReference type="ARBA" id="ARBA00022614"/>
    </source>
</evidence>
<keyword evidence="4" id="KW-0547">Nucleotide-binding</keyword>
<keyword evidence="6" id="KW-0175">Coiled coil</keyword>
<feature type="domain" description="NB-ARC" evidence="7">
    <location>
        <begin position="170"/>
        <end position="339"/>
    </location>
</feature>
<evidence type="ECO:0000256" key="3">
    <source>
        <dbReference type="ARBA" id="ARBA00022737"/>
    </source>
</evidence>
<dbReference type="Gene3D" id="1.10.8.430">
    <property type="entry name" value="Helical domain of apoptotic protease-activating factors"/>
    <property type="match status" value="1"/>
</dbReference>
<dbReference type="Pfam" id="PF00931">
    <property type="entry name" value="NB-ARC"/>
    <property type="match status" value="1"/>
</dbReference>
<dbReference type="PRINTS" id="PR00364">
    <property type="entry name" value="DISEASERSIST"/>
</dbReference>
<gene>
    <name evidence="11" type="ORF">NCGR_LOCUS49350</name>
</gene>
<keyword evidence="12" id="KW-1185">Reference proteome</keyword>
<dbReference type="InterPro" id="IPR002182">
    <property type="entry name" value="NB-ARC"/>
</dbReference>
<dbReference type="GO" id="GO:0043531">
    <property type="term" value="F:ADP binding"/>
    <property type="evidence" value="ECO:0007669"/>
    <property type="project" value="InterPro"/>
</dbReference>
<dbReference type="InterPro" id="IPR042197">
    <property type="entry name" value="Apaf_helical"/>
</dbReference>
<comment type="caution">
    <text evidence="11">The sequence shown here is derived from an EMBL/GenBank/DDBJ whole genome shotgun (WGS) entry which is preliminary data.</text>
</comment>
<dbReference type="PANTHER" id="PTHR23155">
    <property type="entry name" value="DISEASE RESISTANCE PROTEIN RP"/>
    <property type="match status" value="1"/>
</dbReference>
<dbReference type="InterPro" id="IPR027417">
    <property type="entry name" value="P-loop_NTPase"/>
</dbReference>
<dbReference type="Proteomes" id="UP000604825">
    <property type="component" value="Unassembled WGS sequence"/>
</dbReference>
<feature type="domain" description="Disease resistance protein winged helix" evidence="9">
    <location>
        <begin position="428"/>
        <end position="497"/>
    </location>
</feature>
<reference evidence="11" key="1">
    <citation type="submission" date="2020-10" db="EMBL/GenBank/DDBJ databases">
        <authorList>
            <person name="Han B."/>
            <person name="Lu T."/>
            <person name="Zhao Q."/>
            <person name="Huang X."/>
            <person name="Zhao Y."/>
        </authorList>
    </citation>
    <scope>NUCLEOTIDE SEQUENCE</scope>
</reference>
<evidence type="ECO:0000256" key="4">
    <source>
        <dbReference type="ARBA" id="ARBA00022741"/>
    </source>
</evidence>
<dbReference type="InterPro" id="IPR038005">
    <property type="entry name" value="RX-like_CC"/>
</dbReference>
<dbReference type="SUPFAM" id="SSF52540">
    <property type="entry name" value="P-loop containing nucleoside triphosphate hydrolases"/>
    <property type="match status" value="1"/>
</dbReference>
<dbReference type="GO" id="GO:0002758">
    <property type="term" value="P:innate immune response-activating signaling pathway"/>
    <property type="evidence" value="ECO:0007669"/>
    <property type="project" value="UniProtKB-ARBA"/>
</dbReference>
<dbReference type="FunFam" id="3.40.50.300:FF:001091">
    <property type="entry name" value="Probable disease resistance protein At1g61300"/>
    <property type="match status" value="1"/>
</dbReference>
<sequence>MEAALVSVSTGVLKPLLSKLTKLLSDKYVKLKWVRRQISFLRDELSTMSATLQMLADAEELNPQMRDWRDKVRELAYDIEDCIDTFMTKVDHEHRRPMGFNLLRRLNKLKDRHKIASEIQELKARAAEVSDRHKRYNFFQGTHSCSTSGIDPRLPALYEEVDRLVGINSPKNHIIERLFAQEEDSSSTKLRVISIVGCGGLGKTTLANQVYHTVKSKFKCAALVSVSRNPNMKRILRDIAQGLGITDYILDDDEHQIISKLREHLQQRRYFVVIDDIWDEKSWEVIKLALLNNNCGSRIITTSRKVTVALCCSSGGGYVYQMQPLSFDDSKRLCFRRAFGHENFYCPHLGDVPDQILRKCGGLPLAVITVSSMLTDQHTRDKWDRVLNAIGSALAKNPGAENMTTILSMSYFDLPHYLKTCLLYLSAFPEDHRIGKQRLINRWAAEGFIYEEQGQSAYDIGEHYFNDLINRSLIQPVDVKYGNAQACQVHDIILDFITCKATEENFISSSETVRHGKFSDYQEGMIRQMKSLEVLEEFGIHSLQVAESLQEFSQLIKLRTLVISWNLYCSLDLEGSSSLIVDPQSYVRTLICTSNIHNLYIHDYHDEFPWFRAFSMDSLSPTARCSLQKLHITYCSTNKVPKWLSSLGNLKELELHIYCTRPEDLEILGAIPSLLSLELVTLYGTNGRITFSSAKGFRNLKSFSLYIMSCGTALEIETGSMPKLEHLKLRFCVHKMECLNGASTFGIMHLSALTKVEVVIRGDVDCFDLVEDMDDCIVKSVASTIRDVVQTHPNCPTISFEIEDDGNYCRHFKHCLELINKRFRVPNEWLGKYQIEEAHSKQVRSGEAEREDHNTSRLNVLDEMNEDEEEQRERYWQEQLEAWMDTDSIYDY</sequence>
<dbReference type="PANTHER" id="PTHR23155:SF1028">
    <property type="entry name" value="OS08G0174800 PROTEIN"/>
    <property type="match status" value="1"/>
</dbReference>
<dbReference type="FunFam" id="1.10.10.10:FF:000322">
    <property type="entry name" value="Probable disease resistance protein At1g63360"/>
    <property type="match status" value="1"/>
</dbReference>
<dbReference type="OrthoDB" id="690341at2759"/>
<feature type="domain" description="Disease resistance R13L4/SHOC-2-like LRR" evidence="10">
    <location>
        <begin position="525"/>
        <end position="798"/>
    </location>
</feature>
<dbReference type="Gene3D" id="1.10.10.10">
    <property type="entry name" value="Winged helix-like DNA-binding domain superfamily/Winged helix DNA-binding domain"/>
    <property type="match status" value="1"/>
</dbReference>
<evidence type="ECO:0000313" key="11">
    <source>
        <dbReference type="EMBL" id="CAD6266045.1"/>
    </source>
</evidence>
<comment type="similarity">
    <text evidence="1">Belongs to the disease resistance NB-LRR family.</text>
</comment>
<dbReference type="Pfam" id="PF23559">
    <property type="entry name" value="WHD_DRP"/>
    <property type="match status" value="1"/>
</dbReference>
<dbReference type="SUPFAM" id="SSF52058">
    <property type="entry name" value="L domain-like"/>
    <property type="match status" value="1"/>
</dbReference>
<dbReference type="InterPro" id="IPR032675">
    <property type="entry name" value="LRR_dom_sf"/>
</dbReference>
<evidence type="ECO:0000259" key="9">
    <source>
        <dbReference type="Pfam" id="PF23559"/>
    </source>
</evidence>
<dbReference type="InterPro" id="IPR055414">
    <property type="entry name" value="LRR_R13L4/SHOC2-like"/>
</dbReference>
<feature type="domain" description="Disease resistance N-terminal" evidence="8">
    <location>
        <begin position="12"/>
        <end position="96"/>
    </location>
</feature>
<keyword evidence="2" id="KW-0433">Leucine-rich repeat</keyword>
<evidence type="ECO:0000259" key="7">
    <source>
        <dbReference type="Pfam" id="PF00931"/>
    </source>
</evidence>
<dbReference type="GO" id="GO:0009626">
    <property type="term" value="P:plant-type hypersensitive response"/>
    <property type="evidence" value="ECO:0007669"/>
    <property type="project" value="UniProtKB-ARBA"/>
</dbReference>
<dbReference type="Pfam" id="PF23598">
    <property type="entry name" value="LRR_14"/>
    <property type="match status" value="1"/>
</dbReference>
<proteinExistence type="inferred from homology"/>
<evidence type="ECO:0000256" key="6">
    <source>
        <dbReference type="ARBA" id="ARBA00023054"/>
    </source>
</evidence>
<organism evidence="11 12">
    <name type="scientific">Miscanthus lutarioriparius</name>
    <dbReference type="NCBI Taxonomy" id="422564"/>
    <lineage>
        <taxon>Eukaryota</taxon>
        <taxon>Viridiplantae</taxon>
        <taxon>Streptophyta</taxon>
        <taxon>Embryophyta</taxon>
        <taxon>Tracheophyta</taxon>
        <taxon>Spermatophyta</taxon>
        <taxon>Magnoliopsida</taxon>
        <taxon>Liliopsida</taxon>
        <taxon>Poales</taxon>
        <taxon>Poaceae</taxon>
        <taxon>PACMAD clade</taxon>
        <taxon>Panicoideae</taxon>
        <taxon>Andropogonodae</taxon>
        <taxon>Andropogoneae</taxon>
        <taxon>Saccharinae</taxon>
        <taxon>Miscanthus</taxon>
    </lineage>
</organism>
<protein>
    <submittedName>
        <fullName evidence="11">Uncharacterized protein</fullName>
    </submittedName>
</protein>
<dbReference type="GO" id="GO:0042742">
    <property type="term" value="P:defense response to bacterium"/>
    <property type="evidence" value="ECO:0007669"/>
    <property type="project" value="UniProtKB-ARBA"/>
</dbReference>
<keyword evidence="5" id="KW-0611">Plant defense</keyword>
<evidence type="ECO:0000259" key="10">
    <source>
        <dbReference type="Pfam" id="PF23598"/>
    </source>
</evidence>
<dbReference type="InterPro" id="IPR058922">
    <property type="entry name" value="WHD_DRP"/>
</dbReference>
<dbReference type="CDD" id="cd14798">
    <property type="entry name" value="RX-CC_like"/>
    <property type="match status" value="1"/>
</dbReference>
<evidence type="ECO:0000256" key="5">
    <source>
        <dbReference type="ARBA" id="ARBA00022821"/>
    </source>
</evidence>
<dbReference type="InterPro" id="IPR041118">
    <property type="entry name" value="Rx_N"/>
</dbReference>
<dbReference type="Gene3D" id="3.80.10.10">
    <property type="entry name" value="Ribonuclease Inhibitor"/>
    <property type="match status" value="1"/>
</dbReference>
<accession>A0A811R7F5</accession>
<evidence type="ECO:0000256" key="1">
    <source>
        <dbReference type="ARBA" id="ARBA00008894"/>
    </source>
</evidence>
<dbReference type="InterPro" id="IPR036388">
    <property type="entry name" value="WH-like_DNA-bd_sf"/>
</dbReference>
<keyword evidence="3" id="KW-0677">Repeat</keyword>
<dbReference type="InterPro" id="IPR044974">
    <property type="entry name" value="Disease_R_plants"/>
</dbReference>
<evidence type="ECO:0000313" key="12">
    <source>
        <dbReference type="Proteomes" id="UP000604825"/>
    </source>
</evidence>
<dbReference type="Gene3D" id="3.40.50.300">
    <property type="entry name" value="P-loop containing nucleotide triphosphate hydrolases"/>
    <property type="match status" value="1"/>
</dbReference>